<reference evidence="1 2" key="1">
    <citation type="submission" date="2020-08" db="EMBL/GenBank/DDBJ databases">
        <title>Genomic Encyclopedia of Type Strains, Phase III (KMG-III): the genomes of soil and plant-associated and newly described type strains.</title>
        <authorList>
            <person name="Whitman W."/>
        </authorList>
    </citation>
    <scope>NUCLEOTIDE SEQUENCE [LARGE SCALE GENOMIC DNA]</scope>
    <source>
        <strain evidence="1 2">CECT 8654</strain>
    </source>
</reference>
<dbReference type="Proteomes" id="UP000537130">
    <property type="component" value="Unassembled WGS sequence"/>
</dbReference>
<organism evidence="1 2">
    <name type="scientific">Litorivivens lipolytica</name>
    <dbReference type="NCBI Taxonomy" id="1524264"/>
    <lineage>
        <taxon>Bacteria</taxon>
        <taxon>Pseudomonadati</taxon>
        <taxon>Pseudomonadota</taxon>
        <taxon>Gammaproteobacteria</taxon>
        <taxon>Litorivivens</taxon>
    </lineage>
</organism>
<accession>A0A7W4W5K8</accession>
<evidence type="ECO:0000313" key="1">
    <source>
        <dbReference type="EMBL" id="MBB3047888.1"/>
    </source>
</evidence>
<dbReference type="AlphaFoldDB" id="A0A7W4W5K8"/>
<gene>
    <name evidence="1" type="ORF">FHR99_002154</name>
</gene>
<comment type="caution">
    <text evidence="1">The sequence shown here is derived from an EMBL/GenBank/DDBJ whole genome shotgun (WGS) entry which is preliminary data.</text>
</comment>
<evidence type="ECO:0000313" key="2">
    <source>
        <dbReference type="Proteomes" id="UP000537130"/>
    </source>
</evidence>
<dbReference type="EMBL" id="JACHWY010000002">
    <property type="protein sequence ID" value="MBB3047888.1"/>
    <property type="molecule type" value="Genomic_DNA"/>
</dbReference>
<keyword evidence="2" id="KW-1185">Reference proteome</keyword>
<proteinExistence type="predicted"/>
<sequence length="158" mass="17848">MSVKLLDNQAFYGYRVRRTVDGKLYQEYFSLKENGKRLVGAKKKAIEEAAMARDRELEQAQIKAREAAKDIRCFNPDGSVKGISYLLKTEKSGNLTPIFQVGIASEVERKTVCTSFSLNAHGREGAWEKAVDAYARHKSIKRNSKLYKKLKSAMPRVG</sequence>
<protein>
    <recommendedName>
        <fullName evidence="3">AP2 domain-containing protein</fullName>
    </recommendedName>
</protein>
<name>A0A7W4W5K8_9GAMM</name>
<dbReference type="RefSeq" id="WP_183410644.1">
    <property type="nucleotide sequence ID" value="NZ_JACHWY010000002.1"/>
</dbReference>
<evidence type="ECO:0008006" key="3">
    <source>
        <dbReference type="Google" id="ProtNLM"/>
    </source>
</evidence>